<evidence type="ECO:0000313" key="2">
    <source>
        <dbReference type="Proteomes" id="UP001164250"/>
    </source>
</evidence>
<proteinExistence type="predicted"/>
<keyword evidence="2" id="KW-1185">Reference proteome</keyword>
<dbReference type="Proteomes" id="UP001164250">
    <property type="component" value="Chromosome 1"/>
</dbReference>
<name>A0ACC1C9B8_9ROSI</name>
<organism evidence="1 2">
    <name type="scientific">Pistacia atlantica</name>
    <dbReference type="NCBI Taxonomy" id="434234"/>
    <lineage>
        <taxon>Eukaryota</taxon>
        <taxon>Viridiplantae</taxon>
        <taxon>Streptophyta</taxon>
        <taxon>Embryophyta</taxon>
        <taxon>Tracheophyta</taxon>
        <taxon>Spermatophyta</taxon>
        <taxon>Magnoliopsida</taxon>
        <taxon>eudicotyledons</taxon>
        <taxon>Gunneridae</taxon>
        <taxon>Pentapetalae</taxon>
        <taxon>rosids</taxon>
        <taxon>malvids</taxon>
        <taxon>Sapindales</taxon>
        <taxon>Anacardiaceae</taxon>
        <taxon>Pistacia</taxon>
    </lineage>
</organism>
<protein>
    <submittedName>
        <fullName evidence="1">Uncharacterized protein</fullName>
    </submittedName>
</protein>
<comment type="caution">
    <text evidence="1">The sequence shown here is derived from an EMBL/GenBank/DDBJ whole genome shotgun (WGS) entry which is preliminary data.</text>
</comment>
<reference evidence="2" key="1">
    <citation type="journal article" date="2023" name="G3 (Bethesda)">
        <title>Genome assembly and association tests identify interacting loci associated with vigor, precocity, and sex in interspecific pistachio rootstocks.</title>
        <authorList>
            <person name="Palmer W."/>
            <person name="Jacygrad E."/>
            <person name="Sagayaradj S."/>
            <person name="Cavanaugh K."/>
            <person name="Han R."/>
            <person name="Bertier L."/>
            <person name="Beede B."/>
            <person name="Kafkas S."/>
            <person name="Golino D."/>
            <person name="Preece J."/>
            <person name="Michelmore R."/>
        </authorList>
    </citation>
    <scope>NUCLEOTIDE SEQUENCE [LARGE SCALE GENOMIC DNA]</scope>
</reference>
<evidence type="ECO:0000313" key="1">
    <source>
        <dbReference type="EMBL" id="KAJ0112435.1"/>
    </source>
</evidence>
<sequence>MSKIVARIEELLHDRIRMERPERRVTVRWPPNPNNLPSTICFLYTILSCSFVLCCSTRDTITVDSLLKDGETLVSAGNRFELGFFNPTKRSEGNRRYVGIWYYKSNPRVVVWVANRDNPLPVSIGVFAIADDGNLKIFDANGTVHWYTKCEKSSSPSRVAKLMDSGNLVLTDDRLATSSWESFKQPTDTFLPGMKMDENLTLTSWISQDDPAVGNFTFGAVLADNQYHILRKYLPYWKSGEPGKSFTEDEMPPFITKLLSNLSQNLNVKPSNSRSPFDNINMSTIDLNNSRLTMSFTGQIQLWSKDKVKGWSLIWWKPRDKCSLINHCGNFGSCNSSNKLECTCLPGFMPVSPENWDSGDYTGGCQRKSKFCPGKDTFLSLKKVKVESEYSKVPATNETDCLEQCRNTCQCQAYSYDEPKNSTRRGDPTSTTACLLWTEDLSGIQEEYGNDGADLHVRVAASDTENGNTTQDGGGYPKRGRKKWTLIVGVTVAGVILLSSTTVYFYLRRKNVERQENRESIQQNMAARFYDSARHVKDLAWRLWQEDKVLDIMDQKLSPSFNKFEILKCINVGLLCVQEDPNDRPTMSNVVIMLGSETATLTTPKRPAFVIRRGPFTSFTSASSSSKLDINSELTVSLTGR</sequence>
<dbReference type="EMBL" id="CM047897">
    <property type="protein sequence ID" value="KAJ0112435.1"/>
    <property type="molecule type" value="Genomic_DNA"/>
</dbReference>
<accession>A0ACC1C9B8</accession>
<gene>
    <name evidence="1" type="ORF">Patl1_02123</name>
</gene>